<comment type="pathway">
    <text evidence="1">Carbohydrate acid metabolism.</text>
</comment>
<comment type="catalytic activity">
    <reaction evidence="8 9">
        <text>D-gluconate + ATP = 6-phospho-D-gluconate + ADP + H(+)</text>
        <dbReference type="Rhea" id="RHEA:19433"/>
        <dbReference type="ChEBI" id="CHEBI:15378"/>
        <dbReference type="ChEBI" id="CHEBI:18391"/>
        <dbReference type="ChEBI" id="CHEBI:30616"/>
        <dbReference type="ChEBI" id="CHEBI:58759"/>
        <dbReference type="ChEBI" id="CHEBI:456216"/>
        <dbReference type="EC" id="2.7.1.12"/>
    </reaction>
</comment>
<dbReference type="GO" id="GO:0005737">
    <property type="term" value="C:cytoplasm"/>
    <property type="evidence" value="ECO:0007669"/>
    <property type="project" value="TreeGrafter"/>
</dbReference>
<evidence type="ECO:0000256" key="6">
    <source>
        <dbReference type="ARBA" id="ARBA00022777"/>
    </source>
</evidence>
<dbReference type="PROSITE" id="PS51257">
    <property type="entry name" value="PROKAR_LIPOPROTEIN"/>
    <property type="match status" value="1"/>
</dbReference>
<evidence type="ECO:0000256" key="9">
    <source>
        <dbReference type="RuleBase" id="RU363066"/>
    </source>
</evidence>
<protein>
    <recommendedName>
        <fullName evidence="3 9">Gluconokinase</fullName>
        <ecNumber evidence="3 9">2.7.1.12</ecNumber>
    </recommendedName>
</protein>
<dbReference type="InterPro" id="IPR027417">
    <property type="entry name" value="P-loop_NTPase"/>
</dbReference>
<organism evidence="10 11">
    <name type="scientific">Aquimixticola soesokkakensis</name>
    <dbReference type="NCBI Taxonomy" id="1519096"/>
    <lineage>
        <taxon>Bacteria</taxon>
        <taxon>Pseudomonadati</taxon>
        <taxon>Pseudomonadota</taxon>
        <taxon>Alphaproteobacteria</taxon>
        <taxon>Rhodobacterales</taxon>
        <taxon>Paracoccaceae</taxon>
        <taxon>Aquimixticola</taxon>
    </lineage>
</organism>
<evidence type="ECO:0000256" key="1">
    <source>
        <dbReference type="ARBA" id="ARBA00004761"/>
    </source>
</evidence>
<keyword evidence="5 9" id="KW-0547">Nucleotide-binding</keyword>
<proteinExistence type="inferred from homology"/>
<keyword evidence="6 9" id="KW-0418">Kinase</keyword>
<dbReference type="PRINTS" id="PR01100">
    <property type="entry name" value="SHIKIMTKNASE"/>
</dbReference>
<dbReference type="CDD" id="cd02021">
    <property type="entry name" value="GntK"/>
    <property type="match status" value="1"/>
</dbReference>
<evidence type="ECO:0000256" key="7">
    <source>
        <dbReference type="ARBA" id="ARBA00022840"/>
    </source>
</evidence>
<evidence type="ECO:0000256" key="5">
    <source>
        <dbReference type="ARBA" id="ARBA00022741"/>
    </source>
</evidence>
<dbReference type="Pfam" id="PF13671">
    <property type="entry name" value="AAA_33"/>
    <property type="match status" value="1"/>
</dbReference>
<gene>
    <name evidence="10" type="primary">gntK_2</name>
    <name evidence="10" type="ORF">AQS8620_02902</name>
</gene>
<evidence type="ECO:0000256" key="3">
    <source>
        <dbReference type="ARBA" id="ARBA00012054"/>
    </source>
</evidence>
<keyword evidence="7 9" id="KW-0067">ATP-binding</keyword>
<dbReference type="Gene3D" id="3.40.50.300">
    <property type="entry name" value="P-loop containing nucleotide triphosphate hydrolases"/>
    <property type="match status" value="1"/>
</dbReference>
<dbReference type="GO" id="GO:0005975">
    <property type="term" value="P:carbohydrate metabolic process"/>
    <property type="evidence" value="ECO:0007669"/>
    <property type="project" value="InterPro"/>
</dbReference>
<reference evidence="10 11" key="1">
    <citation type="submission" date="2017-03" db="EMBL/GenBank/DDBJ databases">
        <authorList>
            <person name="Afonso C.L."/>
            <person name="Miller P.J."/>
            <person name="Scott M.A."/>
            <person name="Spackman E."/>
            <person name="Goraichik I."/>
            <person name="Dimitrov K.M."/>
            <person name="Suarez D.L."/>
            <person name="Swayne D.E."/>
        </authorList>
    </citation>
    <scope>NUCLEOTIDE SEQUENCE [LARGE SCALE GENOMIC DNA]</scope>
    <source>
        <strain evidence="10 11">CECT 8620</strain>
    </source>
</reference>
<dbReference type="PANTHER" id="PTHR43442:SF3">
    <property type="entry name" value="GLUCONOKINASE-RELATED"/>
    <property type="match status" value="1"/>
</dbReference>
<dbReference type="InterPro" id="IPR006001">
    <property type="entry name" value="Therm_gnt_kin"/>
</dbReference>
<sequence>MSRFEQNHVVIMGVSGCGKSTVGAELSRLSRIPYLDGDDLHPLANVEKMRAGVALGDADRLPWLEACGRHLAGARYGLILGCSALKSDYRDLIRKCAFPVQPVFVYLEGDKELLQARLHARAGHYMPASLLDSQLATLEPPGPSERAITVNIARPAKELAEELFNQLGWRAQCVAQRR</sequence>
<evidence type="ECO:0000256" key="2">
    <source>
        <dbReference type="ARBA" id="ARBA00008420"/>
    </source>
</evidence>
<dbReference type="EC" id="2.7.1.12" evidence="3 9"/>
<dbReference type="GO" id="GO:0046316">
    <property type="term" value="F:gluconokinase activity"/>
    <property type="evidence" value="ECO:0007669"/>
    <property type="project" value="UniProtKB-EC"/>
</dbReference>
<dbReference type="EMBL" id="FWFS01000011">
    <property type="protein sequence ID" value="SLN63431.1"/>
    <property type="molecule type" value="Genomic_DNA"/>
</dbReference>
<dbReference type="AlphaFoldDB" id="A0A1Y5TGB2"/>
<evidence type="ECO:0000313" key="11">
    <source>
        <dbReference type="Proteomes" id="UP000193862"/>
    </source>
</evidence>
<evidence type="ECO:0000313" key="10">
    <source>
        <dbReference type="EMBL" id="SLN63431.1"/>
    </source>
</evidence>
<dbReference type="GO" id="GO:0005524">
    <property type="term" value="F:ATP binding"/>
    <property type="evidence" value="ECO:0007669"/>
    <property type="project" value="UniProtKB-KW"/>
</dbReference>
<dbReference type="SUPFAM" id="SSF52540">
    <property type="entry name" value="P-loop containing nucleoside triphosphate hydrolases"/>
    <property type="match status" value="1"/>
</dbReference>
<dbReference type="PANTHER" id="PTHR43442">
    <property type="entry name" value="GLUCONOKINASE-RELATED"/>
    <property type="match status" value="1"/>
</dbReference>
<name>A0A1Y5TGB2_9RHOB</name>
<evidence type="ECO:0000256" key="4">
    <source>
        <dbReference type="ARBA" id="ARBA00022679"/>
    </source>
</evidence>
<keyword evidence="11" id="KW-1185">Reference proteome</keyword>
<dbReference type="NCBIfam" id="TIGR01313">
    <property type="entry name" value="therm_gnt_kin"/>
    <property type="match status" value="1"/>
</dbReference>
<comment type="similarity">
    <text evidence="2 9">Belongs to the gluconokinase GntK/GntV family.</text>
</comment>
<accession>A0A1Y5TGB2</accession>
<dbReference type="Proteomes" id="UP000193862">
    <property type="component" value="Unassembled WGS sequence"/>
</dbReference>
<dbReference type="RefSeq" id="WP_234990504.1">
    <property type="nucleotide sequence ID" value="NZ_FWFS01000011.1"/>
</dbReference>
<keyword evidence="4 9" id="KW-0808">Transferase</keyword>
<evidence type="ECO:0000256" key="8">
    <source>
        <dbReference type="ARBA" id="ARBA00048090"/>
    </source>
</evidence>